<evidence type="ECO:0000313" key="5">
    <source>
        <dbReference type="Proteomes" id="UP000093186"/>
    </source>
</evidence>
<name>A0A1B9XWD5_9FLAO</name>
<dbReference type="InterPro" id="IPR015422">
    <property type="entry name" value="PyrdxlP-dep_Trfase_small"/>
</dbReference>
<comment type="cofactor">
    <cofactor evidence="1">
        <name>pyridoxal 5'-phosphate</name>
        <dbReference type="ChEBI" id="CHEBI:597326"/>
    </cofactor>
</comment>
<keyword evidence="5" id="KW-1185">Reference proteome</keyword>
<dbReference type="EMBL" id="MAKX01000042">
    <property type="protein sequence ID" value="OCK41875.1"/>
    <property type="molecule type" value="Genomic_DNA"/>
</dbReference>
<feature type="domain" description="Aminotransferase class I/classII large" evidence="3">
    <location>
        <begin position="19"/>
        <end position="331"/>
    </location>
</feature>
<protein>
    <recommendedName>
        <fullName evidence="3">Aminotransferase class I/classII large domain-containing protein</fullName>
    </recommendedName>
</protein>
<evidence type="ECO:0000256" key="1">
    <source>
        <dbReference type="ARBA" id="ARBA00001933"/>
    </source>
</evidence>
<dbReference type="AlphaFoldDB" id="A0A1B9XWD5"/>
<dbReference type="InterPro" id="IPR015424">
    <property type="entry name" value="PyrdxlP-dep_Trfase"/>
</dbReference>
<dbReference type="InterPro" id="IPR004839">
    <property type="entry name" value="Aminotransferase_I/II_large"/>
</dbReference>
<dbReference type="OrthoDB" id="9813612at2"/>
<gene>
    <name evidence="4" type="ORF">BA195_13595</name>
</gene>
<accession>A0A1B9XWD5</accession>
<dbReference type="GO" id="GO:0030170">
    <property type="term" value="F:pyridoxal phosphate binding"/>
    <property type="evidence" value="ECO:0007669"/>
    <property type="project" value="InterPro"/>
</dbReference>
<dbReference type="Proteomes" id="UP000093186">
    <property type="component" value="Unassembled WGS sequence"/>
</dbReference>
<dbReference type="SUPFAM" id="SSF53383">
    <property type="entry name" value="PLP-dependent transferases"/>
    <property type="match status" value="1"/>
</dbReference>
<dbReference type="InterPro" id="IPR015421">
    <property type="entry name" value="PyrdxlP-dep_Trfase_major"/>
</dbReference>
<dbReference type="Gene3D" id="3.90.1150.10">
    <property type="entry name" value="Aspartate Aminotransferase, domain 1"/>
    <property type="match status" value="1"/>
</dbReference>
<dbReference type="PANTHER" id="PTHR42885">
    <property type="entry name" value="HISTIDINOL-PHOSPHATE AMINOTRANSFERASE-RELATED"/>
    <property type="match status" value="1"/>
</dbReference>
<evidence type="ECO:0000256" key="2">
    <source>
        <dbReference type="ARBA" id="ARBA00022898"/>
    </source>
</evidence>
<evidence type="ECO:0000313" key="4">
    <source>
        <dbReference type="EMBL" id="OCK41875.1"/>
    </source>
</evidence>
<dbReference type="RefSeq" id="WP_068706491.1">
    <property type="nucleotide sequence ID" value="NZ_MAKX01000042.1"/>
</dbReference>
<reference evidence="4 5" key="1">
    <citation type="submission" date="2016-06" db="EMBL/GenBank/DDBJ databases">
        <title>Draft Genome Sequence of Tenacibaculum soleae UCD-KL19.</title>
        <authorList>
            <person name="Eisen J.A."/>
            <person name="Coil D.A."/>
            <person name="Lujan K.M."/>
        </authorList>
    </citation>
    <scope>NUCLEOTIDE SEQUENCE [LARGE SCALE GENOMIC DNA]</scope>
    <source>
        <strain evidence="4 5">UCD-KL19</strain>
    </source>
</reference>
<evidence type="ECO:0000259" key="3">
    <source>
        <dbReference type="Pfam" id="PF00155"/>
    </source>
</evidence>
<proteinExistence type="predicted"/>
<dbReference type="PANTHER" id="PTHR42885:SF1">
    <property type="entry name" value="THREONINE-PHOSPHATE DECARBOXYLASE"/>
    <property type="match status" value="1"/>
</dbReference>
<organism evidence="4 5">
    <name type="scientific">Tenacibaculum soleae</name>
    <dbReference type="NCBI Taxonomy" id="447689"/>
    <lineage>
        <taxon>Bacteria</taxon>
        <taxon>Pseudomonadati</taxon>
        <taxon>Bacteroidota</taxon>
        <taxon>Flavobacteriia</taxon>
        <taxon>Flavobacteriales</taxon>
        <taxon>Flavobacteriaceae</taxon>
        <taxon>Tenacibaculum</taxon>
    </lineage>
</organism>
<dbReference type="Pfam" id="PF00155">
    <property type="entry name" value="Aminotran_1_2"/>
    <property type="match status" value="1"/>
</dbReference>
<dbReference type="Gene3D" id="3.40.640.10">
    <property type="entry name" value="Type I PLP-dependent aspartate aminotransferase-like (Major domain)"/>
    <property type="match status" value="1"/>
</dbReference>
<dbReference type="CDD" id="cd00609">
    <property type="entry name" value="AAT_like"/>
    <property type="match status" value="1"/>
</dbReference>
<comment type="caution">
    <text evidence="4">The sequence shown here is derived from an EMBL/GenBank/DDBJ whole genome shotgun (WGS) entry which is preliminary data.</text>
</comment>
<sequence length="335" mass="38046">MLNGHGDDLHLIEGEITHNFSSNVYYKGCPEALLDDISRNINLIQSYPSPTASELNELAAKKFQLNNEQFLFTNGATEAFYLIAQLYSDKKAVIVAPTFSEYEDACKIFQLEYQLISRAEIKDTSADLIFICNPNNPNGAIFSKSELELFLQQKPETIFVIDEAYIEFTNSIESIVSLTKKYKNLIVVRSLTKTFTIPGLRLGYVISNASLITKLLNLKMPWSVNLLAIRAGEYIFNNYETLQFNASLLLEETTTFKKELAQLKGIKVCESNTSYFLVELLHTSAKELKEYLIEKHQILIRDATNFNNLEGEFIRLSTQSKEANDTLITALKAWI</sequence>
<keyword evidence="2" id="KW-0663">Pyridoxal phosphate</keyword>
<dbReference type="STRING" id="447689.BA195_13595"/>